<feature type="compositionally biased region" description="Basic and acidic residues" evidence="1">
    <location>
        <begin position="153"/>
        <end position="165"/>
    </location>
</feature>
<protein>
    <submittedName>
        <fullName evidence="2">Uncharacterized protein</fullName>
    </submittedName>
</protein>
<organism evidence="2 3">
    <name type="scientific">Mytilus edulis</name>
    <name type="common">Blue mussel</name>
    <dbReference type="NCBI Taxonomy" id="6550"/>
    <lineage>
        <taxon>Eukaryota</taxon>
        <taxon>Metazoa</taxon>
        <taxon>Spiralia</taxon>
        <taxon>Lophotrochozoa</taxon>
        <taxon>Mollusca</taxon>
        <taxon>Bivalvia</taxon>
        <taxon>Autobranchia</taxon>
        <taxon>Pteriomorphia</taxon>
        <taxon>Mytilida</taxon>
        <taxon>Mytiloidea</taxon>
        <taxon>Mytilidae</taxon>
        <taxon>Mytilinae</taxon>
        <taxon>Mytilus</taxon>
    </lineage>
</organism>
<feature type="region of interest" description="Disordered" evidence="1">
    <location>
        <begin position="74"/>
        <end position="165"/>
    </location>
</feature>
<name>A0A8S3QSW2_MYTED</name>
<reference evidence="2" key="1">
    <citation type="submission" date="2021-03" db="EMBL/GenBank/DDBJ databases">
        <authorList>
            <person name="Bekaert M."/>
        </authorList>
    </citation>
    <scope>NUCLEOTIDE SEQUENCE</scope>
</reference>
<dbReference type="Proteomes" id="UP000683360">
    <property type="component" value="Unassembled WGS sequence"/>
</dbReference>
<comment type="caution">
    <text evidence="2">The sequence shown here is derived from an EMBL/GenBank/DDBJ whole genome shotgun (WGS) entry which is preliminary data.</text>
</comment>
<dbReference type="EMBL" id="CAJPWZ010000647">
    <property type="protein sequence ID" value="CAG2197402.1"/>
    <property type="molecule type" value="Genomic_DNA"/>
</dbReference>
<dbReference type="AlphaFoldDB" id="A0A8S3QSW2"/>
<evidence type="ECO:0000256" key="1">
    <source>
        <dbReference type="SAM" id="MobiDB-lite"/>
    </source>
</evidence>
<evidence type="ECO:0000313" key="3">
    <source>
        <dbReference type="Proteomes" id="UP000683360"/>
    </source>
</evidence>
<sequence>MAEVSGNGDISPLEDTLEDSSRDGEGQKPHAPTTSSVVTKKKKTRSKYTQLEEKWNAKFGNLNSKLDSMFDFFKGQTSTANGDKNMSESGNTLSQRQSCSTLSLSQRQSCYSTSPSQRQTRRSKDSNSESAGERDDVMSLQPGENEVLGSGTESDHEGSNDEHLSSKAKKCLFDIFREDAIAKKNKKKLALQWTILKKRF</sequence>
<accession>A0A8S3QSW2</accession>
<keyword evidence="3" id="KW-1185">Reference proteome</keyword>
<evidence type="ECO:0000313" key="2">
    <source>
        <dbReference type="EMBL" id="CAG2197402.1"/>
    </source>
</evidence>
<feature type="region of interest" description="Disordered" evidence="1">
    <location>
        <begin position="1"/>
        <end position="47"/>
    </location>
</feature>
<feature type="compositionally biased region" description="Polar residues" evidence="1">
    <location>
        <begin position="75"/>
        <end position="111"/>
    </location>
</feature>
<feature type="compositionally biased region" description="Basic and acidic residues" evidence="1">
    <location>
        <begin position="19"/>
        <end position="28"/>
    </location>
</feature>
<feature type="compositionally biased region" description="Basic and acidic residues" evidence="1">
    <location>
        <begin position="122"/>
        <end position="137"/>
    </location>
</feature>
<dbReference type="OrthoDB" id="10444410at2759"/>
<proteinExistence type="predicted"/>
<gene>
    <name evidence="2" type="ORF">MEDL_12251</name>
</gene>